<organism evidence="2 3">
    <name type="scientific">Marilutibacter alkalisoli</name>
    <dbReference type="NCBI Taxonomy" id="2591633"/>
    <lineage>
        <taxon>Bacteria</taxon>
        <taxon>Pseudomonadati</taxon>
        <taxon>Pseudomonadota</taxon>
        <taxon>Gammaproteobacteria</taxon>
        <taxon>Lysobacterales</taxon>
        <taxon>Lysobacteraceae</taxon>
        <taxon>Marilutibacter</taxon>
    </lineage>
</organism>
<sequence>MHRTPLPAPNRPGRPRSRLPWFRPILTAVLCLLPLLALAADWTYRVRPGDNLWDLSERYLRSDIGWEQLQAHNSVDDPYRLPPGSLLRFPVQWLRVDPAKARVVAVRGDVRAQPSARHPASDAEHGMLLGMGGWLETGDRASTTIEFADLSRMLVQANSRVVFDKLSRYGRTGMVDTRLRLLQGRTTNQVTPSRGPASRHIIDTPSATTSVRGTRFRTSAGNATTPDTTELLQGAVHVDSNGTGVLLSPGFGTVAGAGATPGTRVELLPAPVLEDAGTRLQSLPVTVAWSPLDGATGYKVEVVKEEAPDELLFEAETGDTRLRIDDLPPGRHQLLLRGVDHQGLQGHDANRDFVINADPPPPLTLRPRVEETVHQARPRFEWTRPEGATAAVFQIATEPGFDSTLVDTTVKRTKLRPDADLPPGRYYWRLASRDAQDRQGAFGSPLAFVVSDEPPDPGLETEAIRGKVVLNWEEGEPGQRYRVQIARKPDFGKIVVDEVVDVPRLELDRPLGGRWYLRVQAIDDDGYENPFGPTQEARFSCRLCYGAGATAVLLLLAL</sequence>
<name>A0A514BQ14_9GAMM</name>
<dbReference type="InterPro" id="IPR018392">
    <property type="entry name" value="LysM"/>
</dbReference>
<dbReference type="Gene3D" id="2.60.120.1440">
    <property type="match status" value="1"/>
</dbReference>
<dbReference type="Gene3D" id="2.60.40.10">
    <property type="entry name" value="Immunoglobulins"/>
    <property type="match status" value="2"/>
</dbReference>
<feature type="domain" description="LysM" evidence="1">
    <location>
        <begin position="42"/>
        <end position="89"/>
    </location>
</feature>
<dbReference type="KEGG" id="lyj:FKV23_04855"/>
<evidence type="ECO:0000313" key="2">
    <source>
        <dbReference type="EMBL" id="QDH69494.1"/>
    </source>
</evidence>
<dbReference type="SUPFAM" id="SSF54106">
    <property type="entry name" value="LysM domain"/>
    <property type="match status" value="1"/>
</dbReference>
<dbReference type="SMART" id="SM00257">
    <property type="entry name" value="LysM"/>
    <property type="match status" value="1"/>
</dbReference>
<dbReference type="PIRSF" id="PIRSF029644">
    <property type="entry name" value="UCP029644"/>
    <property type="match status" value="1"/>
</dbReference>
<dbReference type="Pfam" id="PF01476">
    <property type="entry name" value="LysM"/>
    <property type="match status" value="1"/>
</dbReference>
<dbReference type="InterPro" id="IPR016930">
    <property type="entry name" value="UCP029644"/>
</dbReference>
<dbReference type="AlphaFoldDB" id="A0A514BQ14"/>
<proteinExistence type="predicted"/>
<dbReference type="PROSITE" id="PS51782">
    <property type="entry name" value="LYSM"/>
    <property type="match status" value="1"/>
</dbReference>
<dbReference type="CDD" id="cd00118">
    <property type="entry name" value="LysM"/>
    <property type="match status" value="1"/>
</dbReference>
<dbReference type="EMBL" id="CP041242">
    <property type="protein sequence ID" value="QDH69494.1"/>
    <property type="molecule type" value="Genomic_DNA"/>
</dbReference>
<dbReference type="OrthoDB" id="9813091at2"/>
<dbReference type="Pfam" id="PF04773">
    <property type="entry name" value="FecR"/>
    <property type="match status" value="1"/>
</dbReference>
<protein>
    <submittedName>
        <fullName evidence="2">LysM peptidoglycan-binding domain-containing protein</fullName>
    </submittedName>
</protein>
<gene>
    <name evidence="2" type="ORF">FKV23_04855</name>
</gene>
<keyword evidence="3" id="KW-1185">Reference proteome</keyword>
<dbReference type="Gene3D" id="3.10.350.10">
    <property type="entry name" value="LysM domain"/>
    <property type="match status" value="1"/>
</dbReference>
<dbReference type="Proteomes" id="UP000317199">
    <property type="component" value="Chromosome"/>
</dbReference>
<dbReference type="InterPro" id="IPR013783">
    <property type="entry name" value="Ig-like_fold"/>
</dbReference>
<evidence type="ECO:0000259" key="1">
    <source>
        <dbReference type="PROSITE" id="PS51782"/>
    </source>
</evidence>
<evidence type="ECO:0000313" key="3">
    <source>
        <dbReference type="Proteomes" id="UP000317199"/>
    </source>
</evidence>
<dbReference type="PANTHER" id="PTHR38731:SF1">
    <property type="entry name" value="FECR PROTEIN DOMAIN-CONTAINING PROTEIN"/>
    <property type="match status" value="1"/>
</dbReference>
<dbReference type="InterPro" id="IPR006860">
    <property type="entry name" value="FecR"/>
</dbReference>
<dbReference type="PANTHER" id="PTHR38731">
    <property type="entry name" value="LIPL45-RELATED LIPOPROTEIN-RELATED"/>
    <property type="match status" value="1"/>
</dbReference>
<dbReference type="InterPro" id="IPR036779">
    <property type="entry name" value="LysM_dom_sf"/>
</dbReference>
<reference evidence="2 3" key="1">
    <citation type="submission" date="2019-06" db="EMBL/GenBank/DDBJ databases">
        <title>Lysobacter alkalisoli sp. nov. isolated from saline-alkali soil.</title>
        <authorList>
            <person name="Sun J.-Q."/>
            <person name="Xu L."/>
        </authorList>
    </citation>
    <scope>NUCLEOTIDE SEQUENCE [LARGE SCALE GENOMIC DNA]</scope>
    <source>
        <strain evidence="2 3">SJ-36</strain>
    </source>
</reference>
<accession>A0A514BQ14</accession>